<reference evidence="1 2" key="1">
    <citation type="submission" date="2019-03" db="EMBL/GenBank/DDBJ databases">
        <title>Single cell metagenomics reveals metabolic interactions within the superorganism composed of flagellate Streblomastix strix and complex community of Bacteroidetes bacteria on its surface.</title>
        <authorList>
            <person name="Treitli S.C."/>
            <person name="Kolisko M."/>
            <person name="Husnik F."/>
            <person name="Keeling P."/>
            <person name="Hampl V."/>
        </authorList>
    </citation>
    <scope>NUCLEOTIDE SEQUENCE [LARGE SCALE GENOMIC DNA]</scope>
    <source>
        <strain evidence="1">ST1C</strain>
    </source>
</reference>
<dbReference type="PANTHER" id="PTHR19862">
    <property type="entry name" value="WD REPEAT-CONTAINING PROTEIN 48"/>
    <property type="match status" value="1"/>
</dbReference>
<evidence type="ECO:0000313" key="1">
    <source>
        <dbReference type="EMBL" id="KAA6382716.1"/>
    </source>
</evidence>
<dbReference type="InterPro" id="IPR051246">
    <property type="entry name" value="WDR48"/>
</dbReference>
<dbReference type="PANTHER" id="PTHR19862:SF14">
    <property type="entry name" value="WD REPEAT-CONTAINING PROTEIN 48"/>
    <property type="match status" value="1"/>
</dbReference>
<dbReference type="EMBL" id="SNRW01006627">
    <property type="protein sequence ID" value="KAA6382716.1"/>
    <property type="molecule type" value="Genomic_DNA"/>
</dbReference>
<accession>A0A5J4VJT8</accession>
<gene>
    <name evidence="1" type="ORF">EZS28_021757</name>
</gene>
<comment type="caution">
    <text evidence="1">The sequence shown here is derived from an EMBL/GenBank/DDBJ whole genome shotgun (WGS) entry which is preliminary data.</text>
</comment>
<dbReference type="GO" id="GO:0043130">
    <property type="term" value="F:ubiquitin binding"/>
    <property type="evidence" value="ECO:0007669"/>
    <property type="project" value="TreeGrafter"/>
</dbReference>
<proteinExistence type="predicted"/>
<organism evidence="1 2">
    <name type="scientific">Streblomastix strix</name>
    <dbReference type="NCBI Taxonomy" id="222440"/>
    <lineage>
        <taxon>Eukaryota</taxon>
        <taxon>Metamonada</taxon>
        <taxon>Preaxostyla</taxon>
        <taxon>Oxymonadida</taxon>
        <taxon>Streblomastigidae</taxon>
        <taxon>Streblomastix</taxon>
    </lineage>
</organism>
<dbReference type="OrthoDB" id="293715at2759"/>
<dbReference type="Proteomes" id="UP000324800">
    <property type="component" value="Unassembled WGS sequence"/>
</dbReference>
<sequence>MTSFLIPKRGAKYNNHLNILPTILAYSSLFAIFAVADGDDCPSGQQQFTFDNGRIQCVNTASCTGDKIWVDVGLHDPSCVQIACSSTEYIDVNTDHTPSCVSTCPTLKSPTTLQSGVRKCVDSCPDGQFRFMYRNGTYTCKQSCTGLEQALELSNGTISCVVNNCQDTTPVLKLDSQSTTGYQCSASNGCPSGQFPYLKDNGNQVCTEQCSSDHFLIDIYQMQPMCFPNPGCASDKYININSNKQTECVDDCGVNIARRFDNGTIMCVGSCPVGKTQMQLDDSTYKCIDSCSKEEINKYDPDTNTFSCVVSAQCETSAFERFEMDSGDLICIKKCSDSLIHVDVGTDIPICRAKCSGQQPYLNVNLITKVQSCVAICPDGKIHADYGDQIIKCVENCPPSKFQFRKDDSSSVCIKPCLQNQIPIDMRNGNLFPTCKSNNCTSSTSPYIDLTSTSSWSCISQQTCIARQEGNRYPIHIEQFEQWSYDKCIDQDLSLAYDQGSSYYYMDGFSSSPNKNCSFDHPCKIFEDNNYAFSKMNETVGHLIFLRNSFVLNVTARINTTSSQQRLFISYPIGGEIQQYINATKTGMFYLTRGWAVFKSIMFRVNDNFPSQNYLIILEFENSKLDLVNCAFGGIYSNEIDRGLLTCMTKATLNIEALTVNQIKMLQYPVISLDNTAGLININNSRFQGVNRTRGSGAAIQCNLVSQSGGLTIGANTTFTNCVSKYSFEWESQSMQYDIGAIYVKIPEGAYHRFDLRGAIYMTSSVTWIGKGLFIETGNLTEAMRRSDLGTKYGTITPSVANQEMYMMGIDETQRWLTTPLQYTVQNVTNGIYHINNPNTGYYWYNDASGKTSGNDNEFCGFVRFPCATFGKAVSRSIAQHPEQNAEVKIGIIYGYNLSSTTQIEAQGRKVSISNQLKYSDETPSTEPIFMFVKGNGQFSFSNGSLSVVLSIFYVGNEPCTSQYIILMNYNSQSLDVKQCTFAVEVNDITIPHGFVEVRGGTVSIDQMTVKNMKMNGCSVIKLNNGTRQVNISRITFNNIQSTASNGGCAIFGELNDSSGIKLSELNFTQCVSLETVNQTNGGAVQLQLHGAILDMDKVVFTSCSGLNGGGMFIRLDQSSIMRMANLSKFLTCNDNSQSGGGAYFDVNEYSSCEIDNVEFTTCKAQQFGGGIYGTISGGGILTIRNTTTFTTCSCVGTNRYQEGGAINIVIKDGNSKFQVLSSTSFTSCSCKDLGGAININGSLGALIDIRQVTFTSCSSQGGGGLNAVLESGTIMNITNEVTFSLCSSTSLSNGGGIRAKITEPGTCLLISTNVKFDQCKTKGQGGGIYVQAVQTKIIDINGVTFDKCEATQGGGAISTVLTDGGTFYIEGSTNFTTCKTTGAAADDVDLGGGAVCAYVQGASSHFRVLDNAKFDKCESTFKGGAIFIQAEMSQLLEINSAIFQDCISNNEGGGIYSYITNGGSFILSNASKFTKCKSTSVPVALHVLNQFEFKIVNCDPLLIYVHIPPPFGLSQFWINVSIN</sequence>
<name>A0A5J4VJT8_9EUKA</name>
<dbReference type="GO" id="GO:0000724">
    <property type="term" value="P:double-strand break repair via homologous recombination"/>
    <property type="evidence" value="ECO:0007669"/>
    <property type="project" value="TreeGrafter"/>
</dbReference>
<protein>
    <submittedName>
        <fullName evidence="1">Uncharacterized protein</fullName>
    </submittedName>
</protein>
<evidence type="ECO:0000313" key="2">
    <source>
        <dbReference type="Proteomes" id="UP000324800"/>
    </source>
</evidence>